<evidence type="ECO:0000313" key="7">
    <source>
        <dbReference type="Proteomes" id="UP001610446"/>
    </source>
</evidence>
<proteinExistence type="inferred from homology"/>
<comment type="caution">
    <text evidence="6">The sequence shown here is derived from an EMBL/GenBank/DDBJ whole genome shotgun (WGS) entry which is preliminary data.</text>
</comment>
<evidence type="ECO:0000256" key="4">
    <source>
        <dbReference type="ARBA" id="ARBA00023002"/>
    </source>
</evidence>
<protein>
    <submittedName>
        <fullName evidence="6">FAD binding domain-containing protein</fullName>
    </submittedName>
</protein>
<dbReference type="InterPro" id="IPR016167">
    <property type="entry name" value="FAD-bd_PCMH_sub1"/>
</dbReference>
<dbReference type="PANTHER" id="PTHR42973">
    <property type="entry name" value="BINDING OXIDOREDUCTASE, PUTATIVE (AFU_ORTHOLOGUE AFUA_1G17690)-RELATED"/>
    <property type="match status" value="1"/>
</dbReference>
<sequence>MAMATRLPSHLPYLRAVVSGDCEILHDAQATSFRTYLARWSDIDLQTPGAIVLPRSEEDCVKIVQWATRLSIPFVPRSGGRSRWSTIGREGIILDLSHYAGVRVDAERQTATLIGGVRTKEVGRRLAESGLFTALGNGNSVGAIPYFLNGGNSITSALIGYGADQILSARIVTAAGELIEVSEENHPDLLFALRGAGQFFGLVTQLTIRAHPLSLLRKQQGLVWIGGFVFPLTRAAEVVTVAKQIADDPEHLTVGLAMIIKPPPNRIPSIIISVRYLGDEDPELVFKALHELEPVAKMGSDVPIQDAGDINDALGAEGGFKRLGQVGLRDFNTEGFMQSIRIWEKLVDECPDAINSSFNLMWSSRPVKPPAWDSAMAVHDIRFWQFNIIWHTDPQNREKVDAYNDECIAFVRGPDESQYIDFQNATRSGPIQYRYPGEARLAKLRELKEEWDPQGVFTGQLLD</sequence>
<keyword evidence="4" id="KW-0560">Oxidoreductase</keyword>
<dbReference type="Gene3D" id="3.30.43.10">
    <property type="entry name" value="Uridine Diphospho-n-acetylenolpyruvylglucosamine Reductase, domain 2"/>
    <property type="match status" value="1"/>
</dbReference>
<dbReference type="Gene3D" id="3.30.465.10">
    <property type="match status" value="1"/>
</dbReference>
<organism evidence="6 7">
    <name type="scientific">Aspergillus pseudoustus</name>
    <dbReference type="NCBI Taxonomy" id="1810923"/>
    <lineage>
        <taxon>Eukaryota</taxon>
        <taxon>Fungi</taxon>
        <taxon>Dikarya</taxon>
        <taxon>Ascomycota</taxon>
        <taxon>Pezizomycotina</taxon>
        <taxon>Eurotiomycetes</taxon>
        <taxon>Eurotiomycetidae</taxon>
        <taxon>Eurotiales</taxon>
        <taxon>Aspergillaceae</taxon>
        <taxon>Aspergillus</taxon>
        <taxon>Aspergillus subgen. Nidulantes</taxon>
    </lineage>
</organism>
<evidence type="ECO:0000256" key="3">
    <source>
        <dbReference type="ARBA" id="ARBA00022827"/>
    </source>
</evidence>
<dbReference type="InterPro" id="IPR006094">
    <property type="entry name" value="Oxid_FAD_bind_N"/>
</dbReference>
<feature type="domain" description="FAD-binding PCMH-type" evidence="5">
    <location>
        <begin position="44"/>
        <end position="213"/>
    </location>
</feature>
<accession>A0ABR4KIG1</accession>
<dbReference type="PANTHER" id="PTHR42973:SF7">
    <property type="entry name" value="FAD-BINDING PCMH-TYPE DOMAIN-CONTAINING PROTEIN"/>
    <property type="match status" value="1"/>
</dbReference>
<dbReference type="InterPro" id="IPR036318">
    <property type="entry name" value="FAD-bd_PCMH-like_sf"/>
</dbReference>
<keyword evidence="7" id="KW-1185">Reference proteome</keyword>
<dbReference type="PROSITE" id="PS51387">
    <property type="entry name" value="FAD_PCMH"/>
    <property type="match status" value="1"/>
</dbReference>
<keyword evidence="2" id="KW-0285">Flavoprotein</keyword>
<dbReference type="InterPro" id="IPR050416">
    <property type="entry name" value="FAD-linked_Oxidoreductase"/>
</dbReference>
<dbReference type="Proteomes" id="UP001610446">
    <property type="component" value="Unassembled WGS sequence"/>
</dbReference>
<comment type="similarity">
    <text evidence="1">Belongs to the oxygen-dependent FAD-linked oxidoreductase family.</text>
</comment>
<dbReference type="InterPro" id="IPR016166">
    <property type="entry name" value="FAD-bd_PCMH"/>
</dbReference>
<evidence type="ECO:0000256" key="1">
    <source>
        <dbReference type="ARBA" id="ARBA00005466"/>
    </source>
</evidence>
<dbReference type="SUPFAM" id="SSF56176">
    <property type="entry name" value="FAD-binding/transporter-associated domain-like"/>
    <property type="match status" value="1"/>
</dbReference>
<dbReference type="InterPro" id="IPR016169">
    <property type="entry name" value="FAD-bd_PCMH_sub2"/>
</dbReference>
<evidence type="ECO:0000256" key="2">
    <source>
        <dbReference type="ARBA" id="ARBA00022630"/>
    </source>
</evidence>
<evidence type="ECO:0000259" key="5">
    <source>
        <dbReference type="PROSITE" id="PS51387"/>
    </source>
</evidence>
<keyword evidence="3" id="KW-0274">FAD</keyword>
<gene>
    <name evidence="6" type="ORF">BJY01DRAFT_260141</name>
</gene>
<name>A0ABR4KIG1_9EURO</name>
<dbReference type="Pfam" id="PF01565">
    <property type="entry name" value="FAD_binding_4"/>
    <property type="match status" value="1"/>
</dbReference>
<dbReference type="Gene3D" id="3.40.462.20">
    <property type="match status" value="1"/>
</dbReference>
<evidence type="ECO:0000313" key="6">
    <source>
        <dbReference type="EMBL" id="KAL2852066.1"/>
    </source>
</evidence>
<reference evidence="6 7" key="1">
    <citation type="submission" date="2024-07" db="EMBL/GenBank/DDBJ databases">
        <title>Section-level genome sequencing and comparative genomics of Aspergillus sections Usti and Cavernicolus.</title>
        <authorList>
            <consortium name="Lawrence Berkeley National Laboratory"/>
            <person name="Nybo J.L."/>
            <person name="Vesth T.C."/>
            <person name="Theobald S."/>
            <person name="Frisvad J.C."/>
            <person name="Larsen T.O."/>
            <person name="Kjaerboelling I."/>
            <person name="Rothschild-Mancinelli K."/>
            <person name="Lyhne E.K."/>
            <person name="Kogle M.E."/>
            <person name="Barry K."/>
            <person name="Clum A."/>
            <person name="Na H."/>
            <person name="Ledsgaard L."/>
            <person name="Lin J."/>
            <person name="Lipzen A."/>
            <person name="Kuo A."/>
            <person name="Riley R."/>
            <person name="Mondo S."/>
            <person name="Labutti K."/>
            <person name="Haridas S."/>
            <person name="Pangalinan J."/>
            <person name="Salamov A.A."/>
            <person name="Simmons B.A."/>
            <person name="Magnuson J.K."/>
            <person name="Chen J."/>
            <person name="Drula E."/>
            <person name="Henrissat B."/>
            <person name="Wiebenga A."/>
            <person name="Lubbers R.J."/>
            <person name="Gomes A.C."/>
            <person name="Makela M.R."/>
            <person name="Stajich J."/>
            <person name="Grigoriev I.V."/>
            <person name="Mortensen U.H."/>
            <person name="De Vries R.P."/>
            <person name="Baker S.E."/>
            <person name="Andersen M.R."/>
        </authorList>
    </citation>
    <scope>NUCLEOTIDE SEQUENCE [LARGE SCALE GENOMIC DNA]</scope>
    <source>
        <strain evidence="6 7">CBS 123904</strain>
    </source>
</reference>
<dbReference type="EMBL" id="JBFXLU010000026">
    <property type="protein sequence ID" value="KAL2852066.1"/>
    <property type="molecule type" value="Genomic_DNA"/>
</dbReference>